<dbReference type="AlphaFoldDB" id="A0A1H0VIN5"/>
<dbReference type="RefSeq" id="WP_092225962.1">
    <property type="nucleotide sequence ID" value="NZ_FNJI01000051.1"/>
</dbReference>
<dbReference type="OrthoDB" id="9181325at2"/>
<organism evidence="1 2">
    <name type="scientific">Desulforhopalus singaporensis</name>
    <dbReference type="NCBI Taxonomy" id="91360"/>
    <lineage>
        <taxon>Bacteria</taxon>
        <taxon>Pseudomonadati</taxon>
        <taxon>Thermodesulfobacteriota</taxon>
        <taxon>Desulfobulbia</taxon>
        <taxon>Desulfobulbales</taxon>
        <taxon>Desulfocapsaceae</taxon>
        <taxon>Desulforhopalus</taxon>
    </lineage>
</organism>
<evidence type="ECO:0000313" key="1">
    <source>
        <dbReference type="EMBL" id="SDP78184.1"/>
    </source>
</evidence>
<keyword evidence="2" id="KW-1185">Reference proteome</keyword>
<accession>A0A1H0VIN5</accession>
<dbReference type="EMBL" id="FNJI01000051">
    <property type="protein sequence ID" value="SDP78184.1"/>
    <property type="molecule type" value="Genomic_DNA"/>
</dbReference>
<sequence>MINLAKQPPITTTSSKQPPITTTSSIGVVSFLDVLGWKGIWQRKQNAIHDLEKLVKSIRKQATQHSRGLKSHKDGISSPDTKVLIISDTILIFTEASHENATPILDLHGLLCQHAIPDSIMKGIPIRGATSFGEVILSNNNSIFAGKAIDEAASWHEAGDWIGVFMSPTASFVYKQGPDAKWIKNCPPIKNNVKLETFSVDWRSIDDKTQLTDIKQSFCELAPITPDIVKKFTNTINYLEADPVDQES</sequence>
<dbReference type="Proteomes" id="UP000199073">
    <property type="component" value="Unassembled WGS sequence"/>
</dbReference>
<gene>
    <name evidence="1" type="ORF">SAMN05660330_04091</name>
</gene>
<protein>
    <submittedName>
        <fullName evidence="1">Uncharacterized protein</fullName>
    </submittedName>
</protein>
<reference evidence="1 2" key="1">
    <citation type="submission" date="2016-10" db="EMBL/GenBank/DDBJ databases">
        <authorList>
            <person name="de Groot N.N."/>
        </authorList>
    </citation>
    <scope>NUCLEOTIDE SEQUENCE [LARGE SCALE GENOMIC DNA]</scope>
    <source>
        <strain evidence="1 2">DSM 12130</strain>
    </source>
</reference>
<name>A0A1H0VIN5_9BACT</name>
<evidence type="ECO:0000313" key="2">
    <source>
        <dbReference type="Proteomes" id="UP000199073"/>
    </source>
</evidence>
<proteinExistence type="predicted"/>